<sequence>MIIIDSGYRLLSRMISRTQTTLDSEDGINSPCQAKDEGIQYVCFVTAETFLSRSPMASTAPSSYSSWSNEDQDAGSRVSWEVESATRAASLTAAPYGPASPLVPLRPSSIPEQEMLWDSDATSRTRSSVTNTHASLPPKHNTPLSPLRRSMSVSESEVPSDPVQGYPRITSQAKAFPSSPLNPSSSTSPPPSSRSSTSSPPLGPRYIRPSASTTQLLGRVPSEESRVLSTSRNSRGSMILYHIPVPGDDSFKLDPPPSLRHLMSSTSSRDSMMSISSDSKYPSMLSEHGLVPYAFDPSEDEGGFDKEDVELDKRSSEQRMSWRGLVNMVALVAIILGVLGLFVIYPVTGHLRDDGKSQKIVENKWINGTGQAISESPA</sequence>
<accession>A0A2H3CZE4</accession>
<feature type="transmembrane region" description="Helical" evidence="2">
    <location>
        <begin position="324"/>
        <end position="345"/>
    </location>
</feature>
<keyword evidence="2" id="KW-0472">Membrane</keyword>
<feature type="compositionally biased region" description="Low complexity" evidence="1">
    <location>
        <begin position="177"/>
        <end position="200"/>
    </location>
</feature>
<keyword evidence="2" id="KW-1133">Transmembrane helix</keyword>
<name>A0A2H3CZE4_ARMGA</name>
<feature type="compositionally biased region" description="Low complexity" evidence="1">
    <location>
        <begin position="150"/>
        <end position="163"/>
    </location>
</feature>
<proteinExistence type="predicted"/>
<protein>
    <submittedName>
        <fullName evidence="3">Uncharacterized protein</fullName>
    </submittedName>
</protein>
<dbReference type="OrthoDB" id="3057032at2759"/>
<gene>
    <name evidence="3" type="ORF">ARMGADRAFT_620657</name>
</gene>
<evidence type="ECO:0000313" key="4">
    <source>
        <dbReference type="Proteomes" id="UP000217790"/>
    </source>
</evidence>
<dbReference type="AlphaFoldDB" id="A0A2H3CZE4"/>
<feature type="region of interest" description="Disordered" evidence="1">
    <location>
        <begin position="119"/>
        <end position="232"/>
    </location>
</feature>
<keyword evidence="4" id="KW-1185">Reference proteome</keyword>
<evidence type="ECO:0000256" key="2">
    <source>
        <dbReference type="SAM" id="Phobius"/>
    </source>
</evidence>
<dbReference type="InParanoid" id="A0A2H3CZE4"/>
<keyword evidence="2" id="KW-0812">Transmembrane</keyword>
<evidence type="ECO:0000313" key="3">
    <source>
        <dbReference type="EMBL" id="PBK83878.1"/>
    </source>
</evidence>
<evidence type="ECO:0000256" key="1">
    <source>
        <dbReference type="SAM" id="MobiDB-lite"/>
    </source>
</evidence>
<organism evidence="3 4">
    <name type="scientific">Armillaria gallica</name>
    <name type="common">Bulbous honey fungus</name>
    <name type="synonym">Armillaria bulbosa</name>
    <dbReference type="NCBI Taxonomy" id="47427"/>
    <lineage>
        <taxon>Eukaryota</taxon>
        <taxon>Fungi</taxon>
        <taxon>Dikarya</taxon>
        <taxon>Basidiomycota</taxon>
        <taxon>Agaricomycotina</taxon>
        <taxon>Agaricomycetes</taxon>
        <taxon>Agaricomycetidae</taxon>
        <taxon>Agaricales</taxon>
        <taxon>Marasmiineae</taxon>
        <taxon>Physalacriaceae</taxon>
        <taxon>Armillaria</taxon>
    </lineage>
</organism>
<feature type="compositionally biased region" description="Polar residues" evidence="1">
    <location>
        <begin position="120"/>
        <end position="134"/>
    </location>
</feature>
<dbReference type="Proteomes" id="UP000217790">
    <property type="component" value="Unassembled WGS sequence"/>
</dbReference>
<reference evidence="4" key="1">
    <citation type="journal article" date="2017" name="Nat. Ecol. Evol.">
        <title>Genome expansion and lineage-specific genetic innovations in the forest pathogenic fungi Armillaria.</title>
        <authorList>
            <person name="Sipos G."/>
            <person name="Prasanna A.N."/>
            <person name="Walter M.C."/>
            <person name="O'Connor E."/>
            <person name="Balint B."/>
            <person name="Krizsan K."/>
            <person name="Kiss B."/>
            <person name="Hess J."/>
            <person name="Varga T."/>
            <person name="Slot J."/>
            <person name="Riley R."/>
            <person name="Boka B."/>
            <person name="Rigling D."/>
            <person name="Barry K."/>
            <person name="Lee J."/>
            <person name="Mihaltcheva S."/>
            <person name="LaButti K."/>
            <person name="Lipzen A."/>
            <person name="Waldron R."/>
            <person name="Moloney N.M."/>
            <person name="Sperisen C."/>
            <person name="Kredics L."/>
            <person name="Vagvoelgyi C."/>
            <person name="Patrignani A."/>
            <person name="Fitzpatrick D."/>
            <person name="Nagy I."/>
            <person name="Doyle S."/>
            <person name="Anderson J.B."/>
            <person name="Grigoriev I.V."/>
            <person name="Gueldener U."/>
            <person name="Muensterkoetter M."/>
            <person name="Nagy L.G."/>
        </authorList>
    </citation>
    <scope>NUCLEOTIDE SEQUENCE [LARGE SCALE GENOMIC DNA]</scope>
    <source>
        <strain evidence="4">Ar21-2</strain>
    </source>
</reference>
<dbReference type="EMBL" id="KZ293702">
    <property type="protein sequence ID" value="PBK83878.1"/>
    <property type="molecule type" value="Genomic_DNA"/>
</dbReference>
<dbReference type="OMA" id="WINGTGQ"/>
<dbReference type="STRING" id="47427.A0A2H3CZE4"/>